<evidence type="ECO:0008006" key="4">
    <source>
        <dbReference type="Google" id="ProtNLM"/>
    </source>
</evidence>
<dbReference type="KEGG" id="salj:SMD11_1242"/>
<organism evidence="2 3">
    <name type="scientific">Streptomyces albireticuli</name>
    <dbReference type="NCBI Taxonomy" id="1940"/>
    <lineage>
        <taxon>Bacteria</taxon>
        <taxon>Bacillati</taxon>
        <taxon>Actinomycetota</taxon>
        <taxon>Actinomycetes</taxon>
        <taxon>Kitasatosporales</taxon>
        <taxon>Streptomycetaceae</taxon>
        <taxon>Streptomyces</taxon>
    </lineage>
</organism>
<dbReference type="InterPro" id="IPR021145">
    <property type="entry name" value="Portal_protein_SPP1_Gp6-like"/>
</dbReference>
<sequence>MWMDYLASKLASRSGTYKRFGEYYDGKHQKMLFAQSKYRTEFAHIFERWNDNFCGLIIDSVNERMFIDGFRLSEEPTEDTIAREIWQRNRLDSESNAAHLDAMIQGAAYAVVWADDEGKAVISIESAEHMVVQYKPGSRHEIEAAAKYYVDDWGRAFCTLWWGDKVHTGDWTIGGYSIDRTEPNPLGRPPVVPIQNRARLVGEPMSDLSTVIPIQDAINKTVADSLVASEYAAWPQRYVTGLEIQEDENGNPIEPFKVAVDKLLQAEDPAASFGQFAAADLSNYVDLVDMLVQHMASISRIPFHYMLRGGQPPSGDAITSAEAGLVSKSKERMLHFGEAWEEVIRLAVEVEKGGKREEYVAAEVIWRDPENRTEAQHIDSLLKLQQLNVPKQQLWQDAGYTPSQIARFDQLLEEEARTEMERADKYQTQEQKQQMAISQQGADDKSAMSETKLKKDAQKPPQGNSGNANRSRFEK</sequence>
<feature type="compositionally biased region" description="Polar residues" evidence="1">
    <location>
        <begin position="428"/>
        <end position="441"/>
    </location>
</feature>
<evidence type="ECO:0000313" key="3">
    <source>
        <dbReference type="Proteomes" id="UP000195755"/>
    </source>
</evidence>
<feature type="compositionally biased region" description="Polar residues" evidence="1">
    <location>
        <begin position="461"/>
        <end position="475"/>
    </location>
</feature>
<evidence type="ECO:0000256" key="1">
    <source>
        <dbReference type="SAM" id="MobiDB-lite"/>
    </source>
</evidence>
<dbReference type="Proteomes" id="UP000195755">
    <property type="component" value="Chromosome"/>
</dbReference>
<feature type="compositionally biased region" description="Basic and acidic residues" evidence="1">
    <location>
        <begin position="442"/>
        <end position="458"/>
    </location>
</feature>
<dbReference type="Pfam" id="PF05133">
    <property type="entry name" value="SPP1_portal"/>
    <property type="match status" value="1"/>
</dbReference>
<reference evidence="2 3" key="1">
    <citation type="submission" date="2017-06" db="EMBL/GenBank/DDBJ databases">
        <title>Streptomyces albireticuli Genome sequencing and assembly.</title>
        <authorList>
            <person name="Wang Y."/>
            <person name="Du B."/>
            <person name="Ding Y."/>
            <person name="Liu H."/>
            <person name="Hou Q."/>
            <person name="Liu K."/>
            <person name="Yao L."/>
            <person name="Wang C."/>
        </authorList>
    </citation>
    <scope>NUCLEOTIDE SEQUENCE [LARGE SCALE GENOMIC DNA]</scope>
    <source>
        <strain evidence="2 3">MDJK11</strain>
    </source>
</reference>
<protein>
    <recommendedName>
        <fullName evidence="4">Phage portal protein</fullName>
    </recommendedName>
</protein>
<name>A0A1Z2KXW6_9ACTN</name>
<proteinExistence type="predicted"/>
<gene>
    <name evidence="2" type="ORF">SMD11_1242</name>
</gene>
<evidence type="ECO:0000313" key="2">
    <source>
        <dbReference type="EMBL" id="ARZ66903.1"/>
    </source>
</evidence>
<accession>A0A1Z2KXW6</accession>
<dbReference type="EMBL" id="CP021744">
    <property type="protein sequence ID" value="ARZ66903.1"/>
    <property type="molecule type" value="Genomic_DNA"/>
</dbReference>
<dbReference type="AlphaFoldDB" id="A0A1Z2KXW6"/>
<feature type="region of interest" description="Disordered" evidence="1">
    <location>
        <begin position="419"/>
        <end position="475"/>
    </location>
</feature>